<reference evidence="2 3" key="1">
    <citation type="submission" date="2017-03" db="EMBL/GenBank/DDBJ databases">
        <authorList>
            <person name="Afonso C.L."/>
            <person name="Miller P.J."/>
            <person name="Scott M.A."/>
            <person name="Spackman E."/>
            <person name="Goraichik I."/>
            <person name="Dimitrov K.M."/>
            <person name="Suarez D.L."/>
            <person name="Swayne D.E."/>
        </authorList>
    </citation>
    <scope>NUCLEOTIDE SEQUENCE [LARGE SCALE GENOMIC DNA]</scope>
    <source>
        <strain evidence="2 3">CECT 7691</strain>
    </source>
</reference>
<dbReference type="InterPro" id="IPR003673">
    <property type="entry name" value="CoA-Trfase_fam_III"/>
</dbReference>
<proteinExistence type="predicted"/>
<dbReference type="GO" id="GO:0033877">
    <property type="term" value="F:succinyl-CoA:(R)-benzylsuccinate CoA-transferase activity"/>
    <property type="evidence" value="ECO:0007669"/>
    <property type="project" value="UniProtKB-EC"/>
</dbReference>
<dbReference type="RefSeq" id="WP_085882234.1">
    <property type="nucleotide sequence ID" value="NZ_FWFR01000001.1"/>
</dbReference>
<evidence type="ECO:0000256" key="1">
    <source>
        <dbReference type="ARBA" id="ARBA00022679"/>
    </source>
</evidence>
<dbReference type="Proteomes" id="UP000193200">
    <property type="component" value="Unassembled WGS sequence"/>
</dbReference>
<accession>A0A1Y5RZP1</accession>
<evidence type="ECO:0000313" key="2">
    <source>
        <dbReference type="EMBL" id="SLN28652.1"/>
    </source>
</evidence>
<organism evidence="2 3">
    <name type="scientific">Oceanibacterium hippocampi</name>
    <dbReference type="NCBI Taxonomy" id="745714"/>
    <lineage>
        <taxon>Bacteria</taxon>
        <taxon>Pseudomonadati</taxon>
        <taxon>Pseudomonadota</taxon>
        <taxon>Alphaproteobacteria</taxon>
        <taxon>Sneathiellales</taxon>
        <taxon>Sneathiellaceae</taxon>
        <taxon>Oceanibacterium</taxon>
    </lineage>
</organism>
<keyword evidence="1 2" id="KW-0808">Transferase</keyword>
<name>A0A1Y5RZP1_9PROT</name>
<evidence type="ECO:0000313" key="3">
    <source>
        <dbReference type="Proteomes" id="UP000193200"/>
    </source>
</evidence>
<dbReference type="SUPFAM" id="SSF89796">
    <property type="entry name" value="CoA-transferase family III (CaiB/BaiF)"/>
    <property type="match status" value="1"/>
</dbReference>
<dbReference type="AlphaFoldDB" id="A0A1Y5RZP1"/>
<protein>
    <submittedName>
        <fullName evidence="2">Succinyl-CoA:(R)-benzylsuccinate CoA-transferase subunit BbsF</fullName>
        <ecNumber evidence="2">2.8.3.15</ecNumber>
    </submittedName>
</protein>
<gene>
    <name evidence="2" type="primary">bbsF_2</name>
    <name evidence="2" type="ORF">OCH7691_00958</name>
</gene>
<sequence>MTSQGALAGFKVIDLSRVLGGPYCSQMLADHGADVIKIEPPQGDETRQWGPPFSDSGLSAYFSGVNRNKRSLALDIGTERGRDILLKLLEDADILLENFKAGSMERWGLGYETVLKERFPKLIHCSVTGFGTDGPFGGLPGYDAVVQAWTGLISVNGSEESGPVRLGIPLVDLGTGMNAAIGILLAVTERARSGKGQHIDISLFDTGIALQHPHAPNYFMSGRAPRLTGNAHPNISPYDLYRTKGRPVFLGIGNDRQFQRLCAVLGKPELANDPRFLSNSDRVGNRDALTAEIETLMAGHDGEEIAAALLAAGVPAGAALSVPDMAEHPHTLHREMVVEKDGYRGTGIPVKLGRTPGSVRLTPPEFGASNRDVLKEAGYSESEIDALIADGIVVAKPRKL</sequence>
<dbReference type="Pfam" id="PF02515">
    <property type="entry name" value="CoA_transf_3"/>
    <property type="match status" value="1"/>
</dbReference>
<dbReference type="PANTHER" id="PTHR48207">
    <property type="entry name" value="SUCCINATE--HYDROXYMETHYLGLUTARATE COA-TRANSFERASE"/>
    <property type="match status" value="1"/>
</dbReference>
<dbReference type="PANTHER" id="PTHR48207:SF3">
    <property type="entry name" value="SUCCINATE--HYDROXYMETHYLGLUTARATE COA-TRANSFERASE"/>
    <property type="match status" value="1"/>
</dbReference>
<keyword evidence="3" id="KW-1185">Reference proteome</keyword>
<dbReference type="Gene3D" id="3.30.1540.10">
    <property type="entry name" value="formyl-coa transferase, domain 3"/>
    <property type="match status" value="1"/>
</dbReference>
<dbReference type="EMBL" id="FWFR01000001">
    <property type="protein sequence ID" value="SLN28652.1"/>
    <property type="molecule type" value="Genomic_DNA"/>
</dbReference>
<dbReference type="FunCoup" id="A0A1Y5RZP1">
    <property type="interactions" value="426"/>
</dbReference>
<dbReference type="InterPro" id="IPR023606">
    <property type="entry name" value="CoA-Trfase_III_dom_1_sf"/>
</dbReference>
<dbReference type="OrthoDB" id="9806585at2"/>
<dbReference type="InterPro" id="IPR044855">
    <property type="entry name" value="CoA-Trfase_III_dom3_sf"/>
</dbReference>
<dbReference type="EC" id="2.8.3.15" evidence="2"/>
<dbReference type="InterPro" id="IPR050483">
    <property type="entry name" value="CoA-transferase_III_domain"/>
</dbReference>
<dbReference type="InParanoid" id="A0A1Y5RZP1"/>
<dbReference type="Gene3D" id="3.40.50.10540">
    <property type="entry name" value="Crotonobetainyl-coa:carnitine coa-transferase, domain 1"/>
    <property type="match status" value="1"/>
</dbReference>